<name>A0ABQ2LJ44_9ACTN</name>
<dbReference type="EMBL" id="BMNG01000002">
    <property type="protein sequence ID" value="GGO36443.1"/>
    <property type="molecule type" value="Genomic_DNA"/>
</dbReference>
<dbReference type="Pfam" id="PF05402">
    <property type="entry name" value="PqqD"/>
    <property type="match status" value="1"/>
</dbReference>
<evidence type="ECO:0000256" key="1">
    <source>
        <dbReference type="ARBA" id="ARBA00004886"/>
    </source>
</evidence>
<protein>
    <submittedName>
        <fullName evidence="4">Coenzyme PQQ synthesis protein D</fullName>
    </submittedName>
</protein>
<evidence type="ECO:0000313" key="4">
    <source>
        <dbReference type="EMBL" id="GGO36443.1"/>
    </source>
</evidence>
<dbReference type="InterPro" id="IPR022479">
    <property type="entry name" value="PqqD_bac"/>
</dbReference>
<dbReference type="Gene3D" id="1.10.10.1150">
    <property type="entry name" value="Coenzyme PQQ synthesis protein D (PqqD)"/>
    <property type="match status" value="1"/>
</dbReference>
<comment type="pathway">
    <text evidence="1">Cofactor biosynthesis; pyrroloquinoline quinone biosynthesis.</text>
</comment>
<gene>
    <name evidence="4" type="primary">pqqD</name>
    <name evidence="4" type="ORF">GCM10012286_08470</name>
</gene>
<dbReference type="NCBIfam" id="TIGR03859">
    <property type="entry name" value="PQQ_PqqD"/>
    <property type="match status" value="1"/>
</dbReference>
<evidence type="ECO:0000313" key="5">
    <source>
        <dbReference type="Proteomes" id="UP000656881"/>
    </source>
</evidence>
<keyword evidence="5" id="KW-1185">Reference proteome</keyword>
<keyword evidence="3" id="KW-0884">PQQ biosynthesis</keyword>
<dbReference type="Proteomes" id="UP000656881">
    <property type="component" value="Unassembled WGS sequence"/>
</dbReference>
<dbReference type="InterPro" id="IPR041881">
    <property type="entry name" value="PqqD_sf"/>
</dbReference>
<sequence length="103" mass="11567">MRDIATSDRRDTATDDRVDLDWRPALARSVMFRHDRVRGADLLLLPERVVVLRGAAGSIVKLCDGERDVAAIVAELARRHPDAPVDAEVPAFLRQLRAEGWLR</sequence>
<comment type="caution">
    <text evidence="4">The sequence shown here is derived from an EMBL/GenBank/DDBJ whole genome shotgun (WGS) entry which is preliminary data.</text>
</comment>
<dbReference type="InterPro" id="IPR008792">
    <property type="entry name" value="PQQD"/>
</dbReference>
<evidence type="ECO:0000256" key="3">
    <source>
        <dbReference type="ARBA" id="ARBA00022905"/>
    </source>
</evidence>
<dbReference type="RefSeq" id="WP_189172883.1">
    <property type="nucleotide sequence ID" value="NZ_BMNG01000002.1"/>
</dbReference>
<proteinExistence type="predicted"/>
<organism evidence="4 5">
    <name type="scientific">Streptomyces lasiicapitis</name>
    <dbReference type="NCBI Taxonomy" id="1923961"/>
    <lineage>
        <taxon>Bacteria</taxon>
        <taxon>Bacillati</taxon>
        <taxon>Actinomycetota</taxon>
        <taxon>Actinomycetes</taxon>
        <taxon>Kitasatosporales</taxon>
        <taxon>Streptomycetaceae</taxon>
        <taxon>Streptomyces</taxon>
    </lineage>
</organism>
<accession>A0ABQ2LJ44</accession>
<comment type="subunit">
    <text evidence="2">Monomer. Interacts with PqqE.</text>
</comment>
<evidence type="ECO:0000256" key="2">
    <source>
        <dbReference type="ARBA" id="ARBA00011741"/>
    </source>
</evidence>
<reference evidence="5" key="1">
    <citation type="journal article" date="2019" name="Int. J. Syst. Evol. Microbiol.">
        <title>The Global Catalogue of Microorganisms (GCM) 10K type strain sequencing project: providing services to taxonomists for standard genome sequencing and annotation.</title>
        <authorList>
            <consortium name="The Broad Institute Genomics Platform"/>
            <consortium name="The Broad Institute Genome Sequencing Center for Infectious Disease"/>
            <person name="Wu L."/>
            <person name="Ma J."/>
        </authorList>
    </citation>
    <scope>NUCLEOTIDE SEQUENCE [LARGE SCALE GENOMIC DNA]</scope>
    <source>
        <strain evidence="5">CGMCC 4.7349</strain>
    </source>
</reference>